<comment type="caution">
    <text evidence="1">The sequence shown here is derived from an EMBL/GenBank/DDBJ whole genome shotgun (WGS) entry which is preliminary data.</text>
</comment>
<dbReference type="InterPro" id="IPR006059">
    <property type="entry name" value="SBP"/>
</dbReference>
<dbReference type="InterPro" id="IPR050490">
    <property type="entry name" value="Bact_solute-bd_prot1"/>
</dbReference>
<dbReference type="AlphaFoldDB" id="A0A7W3J8X3"/>
<organism evidence="1 2">
    <name type="scientific">Promicromonospora sukumoe</name>
    <dbReference type="NCBI Taxonomy" id="88382"/>
    <lineage>
        <taxon>Bacteria</taxon>
        <taxon>Bacillati</taxon>
        <taxon>Actinomycetota</taxon>
        <taxon>Actinomycetes</taxon>
        <taxon>Micrococcales</taxon>
        <taxon>Promicromonosporaceae</taxon>
        <taxon>Promicromonospora</taxon>
    </lineage>
</organism>
<name>A0A7W3J8X3_9MICO</name>
<reference evidence="1 2" key="1">
    <citation type="submission" date="2020-07" db="EMBL/GenBank/DDBJ databases">
        <title>Sequencing the genomes of 1000 actinobacteria strains.</title>
        <authorList>
            <person name="Klenk H.-P."/>
        </authorList>
    </citation>
    <scope>NUCLEOTIDE SEQUENCE [LARGE SCALE GENOMIC DNA]</scope>
    <source>
        <strain evidence="1 2">DSM 44121</strain>
    </source>
</reference>
<dbReference type="PANTHER" id="PTHR43649">
    <property type="entry name" value="ARABINOSE-BINDING PROTEIN-RELATED"/>
    <property type="match status" value="1"/>
</dbReference>
<dbReference type="PANTHER" id="PTHR43649:SF30">
    <property type="entry name" value="ABC TRANSPORTER SUBSTRATE-BINDING PROTEIN"/>
    <property type="match status" value="1"/>
</dbReference>
<dbReference type="Gene3D" id="3.40.190.10">
    <property type="entry name" value="Periplasmic binding protein-like II"/>
    <property type="match status" value="2"/>
</dbReference>
<sequence>MAMKPRSAAVAGIAGALVLGLAGTVVHSVVTGSRESTTSVEWWVPDWDYDAAVEIVAQFESRNPDVQVDLVKTTGDTVANRTAVALDSGNVPDVITESIARVPNYVAKGQLADLGGLYGDALPAEDFAPGLVDSLTFDGSVYAVPYRWGTNALIYNPELFAAAGITEPPATWDEFVADAERLTSGDVVATAWPMSGDPSDLTLRFLDFAVSDGATIDHGTPELTEQSVTSALELMGESVTDGWASRSSFELDNTGIRELFLQGRIAMYPGGVFDVTEALAQDAPVATAVLPGPDGPGTAQGVGWAYLVPQASDNQERAERLVRFLAEPENMAALTQTFPARLSASDDPRFQTPERLAYTEQLAEHSVPAANDPAWNASVQAVHDQIQEVALGRKTVAQAAEQIMTLAEGDE</sequence>
<dbReference type="RefSeq" id="WP_182616298.1">
    <property type="nucleotide sequence ID" value="NZ_BAAATF010000003.1"/>
</dbReference>
<keyword evidence="2" id="KW-1185">Reference proteome</keyword>
<dbReference type="SUPFAM" id="SSF53850">
    <property type="entry name" value="Periplasmic binding protein-like II"/>
    <property type="match status" value="1"/>
</dbReference>
<dbReference type="Pfam" id="PF13416">
    <property type="entry name" value="SBP_bac_8"/>
    <property type="match status" value="1"/>
</dbReference>
<evidence type="ECO:0000313" key="1">
    <source>
        <dbReference type="EMBL" id="MBA8808354.1"/>
    </source>
</evidence>
<protein>
    <submittedName>
        <fullName evidence="1">ABC-type glycerol-3-phosphate transport system substrate-binding protein</fullName>
    </submittedName>
</protein>
<evidence type="ECO:0000313" key="2">
    <source>
        <dbReference type="Proteomes" id="UP000540568"/>
    </source>
</evidence>
<gene>
    <name evidence="1" type="ORF">FHX71_002296</name>
</gene>
<proteinExistence type="predicted"/>
<dbReference type="CDD" id="cd13585">
    <property type="entry name" value="PBP2_TMBP_like"/>
    <property type="match status" value="1"/>
</dbReference>
<accession>A0A7W3J8X3</accession>
<dbReference type="Proteomes" id="UP000540568">
    <property type="component" value="Unassembled WGS sequence"/>
</dbReference>
<dbReference type="EMBL" id="JACGWV010000001">
    <property type="protein sequence ID" value="MBA8808354.1"/>
    <property type="molecule type" value="Genomic_DNA"/>
</dbReference>